<comment type="caution">
    <text evidence="1">The sequence shown here is derived from an EMBL/GenBank/DDBJ whole genome shotgun (WGS) entry which is preliminary data.</text>
</comment>
<keyword evidence="2" id="KW-1185">Reference proteome</keyword>
<proteinExistence type="predicted"/>
<accession>A0A699YXK4</accession>
<feature type="non-terminal residue" evidence="1">
    <location>
        <position position="1"/>
    </location>
</feature>
<protein>
    <submittedName>
        <fullName evidence="1">Protein HIRA</fullName>
    </submittedName>
</protein>
<dbReference type="EMBL" id="BLLF01000388">
    <property type="protein sequence ID" value="GFH11269.1"/>
    <property type="molecule type" value="Genomic_DNA"/>
</dbReference>
<name>A0A699YXK4_HAELA</name>
<dbReference type="Proteomes" id="UP000485058">
    <property type="component" value="Unassembled WGS sequence"/>
</dbReference>
<gene>
    <name evidence="1" type="ORF">HaLaN_06743</name>
</gene>
<organism evidence="1 2">
    <name type="scientific">Haematococcus lacustris</name>
    <name type="common">Green alga</name>
    <name type="synonym">Haematococcus pluvialis</name>
    <dbReference type="NCBI Taxonomy" id="44745"/>
    <lineage>
        <taxon>Eukaryota</taxon>
        <taxon>Viridiplantae</taxon>
        <taxon>Chlorophyta</taxon>
        <taxon>core chlorophytes</taxon>
        <taxon>Chlorophyceae</taxon>
        <taxon>CS clade</taxon>
        <taxon>Chlamydomonadales</taxon>
        <taxon>Haematococcaceae</taxon>
        <taxon>Haematococcus</taxon>
    </lineage>
</organism>
<feature type="non-terminal residue" evidence="1">
    <location>
        <position position="70"/>
    </location>
</feature>
<evidence type="ECO:0000313" key="2">
    <source>
        <dbReference type="Proteomes" id="UP000485058"/>
    </source>
</evidence>
<reference evidence="1 2" key="1">
    <citation type="submission" date="2020-02" db="EMBL/GenBank/DDBJ databases">
        <title>Draft genome sequence of Haematococcus lacustris strain NIES-144.</title>
        <authorList>
            <person name="Morimoto D."/>
            <person name="Nakagawa S."/>
            <person name="Yoshida T."/>
            <person name="Sawayama S."/>
        </authorList>
    </citation>
    <scope>NUCLEOTIDE SEQUENCE [LARGE SCALE GENOMIC DNA]</scope>
    <source>
        <strain evidence="1 2">NIES-144</strain>
    </source>
</reference>
<evidence type="ECO:0000313" key="1">
    <source>
        <dbReference type="EMBL" id="GFH11269.1"/>
    </source>
</evidence>
<sequence>ARLREVASELLGPLRWSAASHPDDPSAGWNPTCLGIDKRLLLRHEVLREISRSRTPGNQQLVQELLELCK</sequence>
<dbReference type="AlphaFoldDB" id="A0A699YXK4"/>